<keyword evidence="3" id="KW-1185">Reference proteome</keyword>
<organism evidence="2 3">
    <name type="scientific">Dehalogenimonas formicexedens</name>
    <dbReference type="NCBI Taxonomy" id="1839801"/>
    <lineage>
        <taxon>Bacteria</taxon>
        <taxon>Bacillati</taxon>
        <taxon>Chloroflexota</taxon>
        <taxon>Dehalococcoidia</taxon>
        <taxon>Dehalococcoidales</taxon>
        <taxon>Dehalococcoidaceae</taxon>
        <taxon>Dehalogenimonas</taxon>
    </lineage>
</organism>
<reference evidence="3" key="1">
    <citation type="submission" date="2016-11" db="EMBL/GenBank/DDBJ databases">
        <title>Dehalogenimonas formicexedens sp. nov., a chlorinated alkane respiring bacterium isolated from contaminated groundwater.</title>
        <authorList>
            <person name="Key T.A."/>
            <person name="Bowman K.S."/>
            <person name="Lee I."/>
            <person name="Chun J."/>
            <person name="Albuquerque L."/>
            <person name="da Costa M.S."/>
            <person name="Rainey F.A."/>
            <person name="Moe W.M."/>
        </authorList>
    </citation>
    <scope>NUCLEOTIDE SEQUENCE [LARGE SCALE GENOMIC DNA]</scope>
    <source>
        <strain evidence="3">NSZ-14</strain>
    </source>
</reference>
<dbReference type="InterPro" id="IPR029039">
    <property type="entry name" value="Flavoprotein-like_sf"/>
</dbReference>
<dbReference type="Proteomes" id="UP000185934">
    <property type="component" value="Chromosome"/>
</dbReference>
<feature type="domain" description="Flavodoxin-like" evidence="1">
    <location>
        <begin position="4"/>
        <end position="145"/>
    </location>
</feature>
<dbReference type="PROSITE" id="PS51257">
    <property type="entry name" value="PROKAR_LIPOPROTEIN"/>
    <property type="match status" value="1"/>
</dbReference>
<dbReference type="AlphaFoldDB" id="A0A1P8F9M7"/>
<proteinExistence type="predicted"/>
<dbReference type="OrthoDB" id="162067at2"/>
<evidence type="ECO:0000259" key="1">
    <source>
        <dbReference type="PROSITE" id="PS50902"/>
    </source>
</evidence>
<gene>
    <name evidence="2" type="ORF">Dform_01851</name>
</gene>
<dbReference type="InterPro" id="IPR008254">
    <property type="entry name" value="Flavodoxin/NO_synth"/>
</dbReference>
<evidence type="ECO:0000313" key="3">
    <source>
        <dbReference type="Proteomes" id="UP000185934"/>
    </source>
</evidence>
<dbReference type="EMBL" id="CP018258">
    <property type="protein sequence ID" value="APV45169.1"/>
    <property type="molecule type" value="Genomic_DNA"/>
</dbReference>
<evidence type="ECO:0000313" key="2">
    <source>
        <dbReference type="EMBL" id="APV45169.1"/>
    </source>
</evidence>
<dbReference type="PROSITE" id="PS50902">
    <property type="entry name" value="FLAVODOXIN_LIKE"/>
    <property type="match status" value="1"/>
</dbReference>
<dbReference type="SUPFAM" id="SSF52218">
    <property type="entry name" value="Flavoproteins"/>
    <property type="match status" value="1"/>
</dbReference>
<dbReference type="STRING" id="1839801.Dform_01851"/>
<dbReference type="KEGG" id="dfo:Dform_01851"/>
<sequence>MNKVLISYQSFTGSCKALAEAAAKGVSEAGGQAEVKNVAETSSADFAGRQAFILVTTQPFQSLAGETKTFFERLWGQREKIESGLQFAAVICHVNDAASTEANLDMFAKYFGWKKFGSWVEVSPKEAEAGKEAVRKLGIAVAQGG</sequence>
<dbReference type="GO" id="GO:0010181">
    <property type="term" value="F:FMN binding"/>
    <property type="evidence" value="ECO:0007669"/>
    <property type="project" value="InterPro"/>
</dbReference>
<protein>
    <recommendedName>
        <fullName evidence="1">Flavodoxin-like domain-containing protein</fullName>
    </recommendedName>
</protein>
<name>A0A1P8F9M7_9CHLR</name>
<dbReference type="RefSeq" id="WP_076004748.1">
    <property type="nucleotide sequence ID" value="NZ_CP018258.1"/>
</dbReference>
<dbReference type="Gene3D" id="3.40.50.360">
    <property type="match status" value="1"/>
</dbReference>
<accession>A0A1P8F9M7</accession>